<dbReference type="EMBL" id="AFYH01035829">
    <property type="status" value="NOT_ANNOTATED_CDS"/>
    <property type="molecule type" value="Genomic_DNA"/>
</dbReference>
<feature type="domain" description="Sema" evidence="3">
    <location>
        <begin position="1"/>
        <end position="329"/>
    </location>
</feature>
<comment type="caution">
    <text evidence="2">Lacks conserved residue(s) required for the propagation of feature annotation.</text>
</comment>
<reference evidence="4" key="3">
    <citation type="submission" date="2025-09" db="UniProtKB">
        <authorList>
            <consortium name="Ensembl"/>
        </authorList>
    </citation>
    <scope>IDENTIFICATION</scope>
</reference>
<keyword evidence="1" id="KW-0325">Glycoprotein</keyword>
<evidence type="ECO:0000256" key="2">
    <source>
        <dbReference type="PROSITE-ProRule" id="PRU00352"/>
    </source>
</evidence>
<dbReference type="GO" id="GO:0001755">
    <property type="term" value="P:neural crest cell migration"/>
    <property type="evidence" value="ECO:0007669"/>
    <property type="project" value="TreeGrafter"/>
</dbReference>
<dbReference type="GO" id="GO:0007411">
    <property type="term" value="P:axon guidance"/>
    <property type="evidence" value="ECO:0007669"/>
    <property type="project" value="TreeGrafter"/>
</dbReference>
<dbReference type="SUPFAM" id="SSF101912">
    <property type="entry name" value="Sema domain"/>
    <property type="match status" value="1"/>
</dbReference>
<dbReference type="InterPro" id="IPR015943">
    <property type="entry name" value="WD40/YVTN_repeat-like_dom_sf"/>
</dbReference>
<dbReference type="PROSITE" id="PS51004">
    <property type="entry name" value="SEMA"/>
    <property type="match status" value="1"/>
</dbReference>
<sequence length="329" mass="37341">LLFLDLLSTNRSNLFIGHRGFLDFRSMFLDEYHDRLFIGGKNTMYSLRLDKNNVDAKEVKQMGTKQSGLTSTNISVTRVLTGFKKKKRERIDTVKNIIYWPSLYDQEMECRMKGKDPIVSALFRALPFYQYNQQTECANYVRLLHPYNRTHLLACGTGAFQPVCAFVYVGHRGEHAFTMDLMNVENGRGKCPHDPNRPFASTFIGGDLYTGLSADFLGRDPVIFRSMGARSAVRTETDQRLLHDPKFVASHLIPDNDDRDNDKVYFFFTEKAMESEVKSRAVYSRVGRVCAVQNDLAGCKPLVNQQGTIVTLKMLCQGTGPKQLSSFGP</sequence>
<dbReference type="Proteomes" id="UP000008672">
    <property type="component" value="Unassembled WGS sequence"/>
</dbReference>
<organism evidence="4 5">
    <name type="scientific">Latimeria chalumnae</name>
    <name type="common">Coelacanth</name>
    <dbReference type="NCBI Taxonomy" id="7897"/>
    <lineage>
        <taxon>Eukaryota</taxon>
        <taxon>Metazoa</taxon>
        <taxon>Chordata</taxon>
        <taxon>Craniata</taxon>
        <taxon>Vertebrata</taxon>
        <taxon>Euteleostomi</taxon>
        <taxon>Coelacanthiformes</taxon>
        <taxon>Coelacanthidae</taxon>
        <taxon>Latimeria</taxon>
    </lineage>
</organism>
<dbReference type="GeneTree" id="ENSGT00940000157677"/>
<evidence type="ECO:0000313" key="5">
    <source>
        <dbReference type="Proteomes" id="UP000008672"/>
    </source>
</evidence>
<evidence type="ECO:0000259" key="3">
    <source>
        <dbReference type="PROSITE" id="PS51004"/>
    </source>
</evidence>
<dbReference type="PANTHER" id="PTHR11036:SF20">
    <property type="entry name" value="SEMAPHORIN-3G"/>
    <property type="match status" value="1"/>
</dbReference>
<dbReference type="InterPro" id="IPR027231">
    <property type="entry name" value="Semaphorin"/>
</dbReference>
<evidence type="ECO:0000256" key="1">
    <source>
        <dbReference type="ARBA" id="ARBA00023180"/>
    </source>
</evidence>
<dbReference type="GO" id="GO:0030215">
    <property type="term" value="F:semaphorin receptor binding"/>
    <property type="evidence" value="ECO:0007669"/>
    <property type="project" value="InterPro"/>
</dbReference>
<dbReference type="InterPro" id="IPR036352">
    <property type="entry name" value="Semap_dom_sf"/>
</dbReference>
<reference evidence="4" key="2">
    <citation type="submission" date="2025-08" db="UniProtKB">
        <authorList>
            <consortium name="Ensembl"/>
        </authorList>
    </citation>
    <scope>IDENTIFICATION</scope>
</reference>
<dbReference type="EMBL" id="AFYH01035827">
    <property type="status" value="NOT_ANNOTATED_CDS"/>
    <property type="molecule type" value="Genomic_DNA"/>
</dbReference>
<dbReference type="GO" id="GO:0071526">
    <property type="term" value="P:semaphorin-plexin signaling pathway"/>
    <property type="evidence" value="ECO:0007669"/>
    <property type="project" value="TreeGrafter"/>
</dbReference>
<dbReference type="SMART" id="SM00630">
    <property type="entry name" value="Sema"/>
    <property type="match status" value="1"/>
</dbReference>
<dbReference type="STRING" id="7897.ENSLACP00000017626"/>
<dbReference type="Ensembl" id="ENSLACT00000017756.1">
    <property type="protein sequence ID" value="ENSLACP00000017626.1"/>
    <property type="gene ID" value="ENSLACG00000015524.1"/>
</dbReference>
<dbReference type="GO" id="GO:0045499">
    <property type="term" value="F:chemorepellent activity"/>
    <property type="evidence" value="ECO:0007669"/>
    <property type="project" value="TreeGrafter"/>
</dbReference>
<dbReference type="HOGENOM" id="CLU_073231_0_0_1"/>
<keyword evidence="5" id="KW-1185">Reference proteome</keyword>
<dbReference type="EMBL" id="AFYH01035828">
    <property type="status" value="NOT_ANNOTATED_CDS"/>
    <property type="molecule type" value="Genomic_DNA"/>
</dbReference>
<dbReference type="Gene3D" id="2.130.10.10">
    <property type="entry name" value="YVTN repeat-like/Quinoprotein amine dehydrogenase"/>
    <property type="match status" value="1"/>
</dbReference>
<dbReference type="AlphaFoldDB" id="H3B6V5"/>
<dbReference type="InParanoid" id="H3B6V5"/>
<dbReference type="InterPro" id="IPR001627">
    <property type="entry name" value="Semap_dom"/>
</dbReference>
<reference evidence="5" key="1">
    <citation type="submission" date="2011-08" db="EMBL/GenBank/DDBJ databases">
        <title>The draft genome of Latimeria chalumnae.</title>
        <authorList>
            <person name="Di Palma F."/>
            <person name="Alfoldi J."/>
            <person name="Johnson J."/>
            <person name="Berlin A."/>
            <person name="Gnerre S."/>
            <person name="Jaffe D."/>
            <person name="MacCallum I."/>
            <person name="Young S."/>
            <person name="Walker B.J."/>
            <person name="Lander E."/>
            <person name="Lindblad-Toh K."/>
        </authorList>
    </citation>
    <scope>NUCLEOTIDE SEQUENCE [LARGE SCALE GENOMIC DNA]</scope>
    <source>
        <strain evidence="5">Wild caught</strain>
    </source>
</reference>
<dbReference type="GO" id="GO:0030335">
    <property type="term" value="P:positive regulation of cell migration"/>
    <property type="evidence" value="ECO:0007669"/>
    <property type="project" value="TreeGrafter"/>
</dbReference>
<accession>H3B6V5</accession>
<dbReference type="GO" id="GO:0005886">
    <property type="term" value="C:plasma membrane"/>
    <property type="evidence" value="ECO:0007669"/>
    <property type="project" value="TreeGrafter"/>
</dbReference>
<dbReference type="eggNOG" id="KOG3611">
    <property type="taxonomic scope" value="Eukaryota"/>
</dbReference>
<dbReference type="OMA" id="PNTECAN"/>
<dbReference type="PANTHER" id="PTHR11036">
    <property type="entry name" value="SEMAPHORIN"/>
    <property type="match status" value="1"/>
</dbReference>
<name>H3B6V5_LATCH</name>
<proteinExistence type="predicted"/>
<evidence type="ECO:0000313" key="4">
    <source>
        <dbReference type="Ensembl" id="ENSLACP00000017626.1"/>
    </source>
</evidence>
<protein>
    <recommendedName>
        <fullName evidence="3">Sema domain-containing protein</fullName>
    </recommendedName>
</protein>